<evidence type="ECO:0000256" key="4">
    <source>
        <dbReference type="ARBA" id="ARBA00022840"/>
    </source>
</evidence>
<evidence type="ECO:0000256" key="2">
    <source>
        <dbReference type="ARBA" id="ARBA00022741"/>
    </source>
</evidence>
<evidence type="ECO:0000256" key="1">
    <source>
        <dbReference type="ARBA" id="ARBA00022679"/>
    </source>
</evidence>
<dbReference type="RefSeq" id="WP_213498872.1">
    <property type="nucleotide sequence ID" value="NZ_CP074694.1"/>
</dbReference>
<sequence>MSDIDETAPHFEKSNPQPADTNQLPQLIGRYRVQKVLGKGGFGVVYLAMDEQLQRSVAIKVPHKERISSSEDAAAYLAEARTVANLDHPNIVPVHDVGSTDDCPVFIVSKYIDGTDLAARLKQTRLSQHEVVELVAAVAEALYFAHKQGLVHRDIKPGNLLLDKGGKPFVADFGLALREREVDKGPRYAGTPAYMSPEQARGEGHRVDGRSDIFSLGVVFYELLVGRQPFRADSQAELLDQVVTHEPRPLRQLDEGVPKELERICFKAMAKRAYERYMTAKDFADDLRHFLAEQPGTKSITTPAATPVVPPPSSWGGSGKAVTPPTPTSDHQLVKIVPKGLRSFDAHDADFFLELLPGPRDRDGLPDSLRFWKTRIEELDTDSTFTVGLIYGPSGCGKSSLVKAGLLPRLSENVIAVYVEATAEETETRLLNGLRKKLPALDNRPLKETLAALRRGQGIPVGKKVVIVLDQFEQWLHAKKEEQNTELVQALRQCDGGRLQCVVMVRDDFWLAVSRFLRELEIRLLEGQNSALSDLFDLDHAQKVLAAFGRAFGKLPENSGEVSSEQKEFLKQAVSGLAQEGKVISVRLSLFAEMMKSKHWTPVSLKEVGGTAGVGVTFLEETFSAGTAPPEHRYHQKAARAILKSLLPESGTDIKGHMRSRQELLEASGYVSRPKDFEDLLRILDSEIRLLTPTDPEGKNQAEFVPSDNVPRITGDRYYQLTHDYLVPSLRDWLTRKQKETRKGRAELLLADRAAVWAARPENRQLPSLSQWFTIRWHTTKKNWTLPQKKMMARAGRLHAVRGAVLGVFLAVATVTGLAVRERVVKQQKATHAAGLVQRVLDAETAQVPGVIEEMTKYRQWTDELLRQENDKAAAKSRQKLHASLALLPVEPAQVAYLHGRLLDAEPHELPVVRDALAPHKDELRDKLWVVVEKPEKGKESQRLRAAAALAKYDPEGQKWATAGGLVVNDLVMENPVFLGLWSEAFRPVKNRLLPRLSDIFRDHQSERTAERSLATNLLADYAADQPPVLADLLMDADEKQFAVIYAKFKEQGDKGLSLLSGEIDKTLPPNLPSSDGKRETLAKRQANAAVALLRLNQPAKVWPLLKHGPDPRARSYLIHRLSPLGADARAIVMRFDEETDLTIRRALLLSLGEFGEMDFTPNDRKAVLPKVQEVYRTASDPGLHAASEWLLRTWKQEAWLTQVNEEWAKDGEGRDKRMAGIKKLMTKDKEKTPPQWYVNTQGQTMVVVPGPVEFVMGSPKTEKDRAEREAQHKLRIGRSFAIASKSVTLAEYRSLTKDNYEIGEKFTHSPDLPVVGISWYMAAKYCNLLSKQEGLEECYEIKGPQNVALRENYLSLNGYRLPTEAEMEYATRAGAGTSRYYGETDELLTHYAWYTKNSGDRLQRVSRKKPNEFGLFDAQGNCFTWCQEAYEEYPKVEGEEAVEDKEVATDKIVVKSTLSRVLRGGSFRFQASYVRSASRPYDVPTNRDYDFGFRLVRTFIP</sequence>
<dbReference type="Gene3D" id="3.90.1580.10">
    <property type="entry name" value="paralog of FGE (formylglycine-generating enzyme)"/>
    <property type="match status" value="1"/>
</dbReference>
<dbReference type="InterPro" id="IPR000719">
    <property type="entry name" value="Prot_kinase_dom"/>
</dbReference>
<protein>
    <submittedName>
        <fullName evidence="8">SUMF1/EgtB/PvdO family nonheme iron enzyme</fullName>
    </submittedName>
</protein>
<keyword evidence="1" id="KW-0808">Transferase</keyword>
<keyword evidence="2 5" id="KW-0547">Nucleotide-binding</keyword>
<dbReference type="PROSITE" id="PS00108">
    <property type="entry name" value="PROTEIN_KINASE_ST"/>
    <property type="match status" value="1"/>
</dbReference>
<dbReference type="PANTHER" id="PTHR43289">
    <property type="entry name" value="MITOGEN-ACTIVATED PROTEIN KINASE KINASE KINASE 20-RELATED"/>
    <property type="match status" value="1"/>
</dbReference>
<keyword evidence="9" id="KW-1185">Reference proteome</keyword>
<dbReference type="SUPFAM" id="SSF56436">
    <property type="entry name" value="C-type lectin-like"/>
    <property type="match status" value="1"/>
</dbReference>
<dbReference type="Pfam" id="PF03781">
    <property type="entry name" value="FGE-sulfatase"/>
    <property type="match status" value="1"/>
</dbReference>
<dbReference type="PROSITE" id="PS50011">
    <property type="entry name" value="PROTEIN_KINASE_DOM"/>
    <property type="match status" value="1"/>
</dbReference>
<reference evidence="8" key="1">
    <citation type="submission" date="2021-05" db="EMBL/GenBank/DDBJ databases">
        <title>Complete genome sequence of the cellulolytic planctomycete Telmatocola sphagniphila SP2T and characterization of the first cellulase from planctomycetes.</title>
        <authorList>
            <person name="Rakitin A.L."/>
            <person name="Beletsky A.V."/>
            <person name="Naumoff D.G."/>
            <person name="Kulichevskaya I.S."/>
            <person name="Mardanov A.V."/>
            <person name="Ravin N.V."/>
            <person name="Dedysh S.N."/>
        </authorList>
    </citation>
    <scope>NUCLEOTIDE SEQUENCE</scope>
    <source>
        <strain evidence="8">SP2T</strain>
    </source>
</reference>
<dbReference type="InterPro" id="IPR027417">
    <property type="entry name" value="P-loop_NTPase"/>
</dbReference>
<evidence type="ECO:0000313" key="9">
    <source>
        <dbReference type="Proteomes" id="UP000676194"/>
    </source>
</evidence>
<dbReference type="GO" id="GO:0005524">
    <property type="term" value="F:ATP binding"/>
    <property type="evidence" value="ECO:0007669"/>
    <property type="project" value="UniProtKB-UniRule"/>
</dbReference>
<keyword evidence="4 5" id="KW-0067">ATP-binding</keyword>
<dbReference type="Gene3D" id="3.40.50.300">
    <property type="entry name" value="P-loop containing nucleotide triphosphate hydrolases"/>
    <property type="match status" value="1"/>
</dbReference>
<dbReference type="CDD" id="cd14014">
    <property type="entry name" value="STKc_PknB_like"/>
    <property type="match status" value="1"/>
</dbReference>
<evidence type="ECO:0000313" key="8">
    <source>
        <dbReference type="EMBL" id="QVL33896.1"/>
    </source>
</evidence>
<dbReference type="Gene3D" id="1.10.510.10">
    <property type="entry name" value="Transferase(Phosphotransferase) domain 1"/>
    <property type="match status" value="1"/>
</dbReference>
<feature type="binding site" evidence="5">
    <location>
        <position position="60"/>
    </location>
    <ligand>
        <name>ATP</name>
        <dbReference type="ChEBI" id="CHEBI:30616"/>
    </ligand>
</feature>
<dbReference type="PROSITE" id="PS00107">
    <property type="entry name" value="PROTEIN_KINASE_ATP"/>
    <property type="match status" value="1"/>
</dbReference>
<dbReference type="InterPro" id="IPR049052">
    <property type="entry name" value="nSTAND1"/>
</dbReference>
<feature type="region of interest" description="Disordered" evidence="6">
    <location>
        <begin position="1"/>
        <end position="24"/>
    </location>
</feature>
<dbReference type="InterPro" id="IPR011009">
    <property type="entry name" value="Kinase-like_dom_sf"/>
</dbReference>
<dbReference type="GO" id="GO:0004674">
    <property type="term" value="F:protein serine/threonine kinase activity"/>
    <property type="evidence" value="ECO:0007669"/>
    <property type="project" value="TreeGrafter"/>
</dbReference>
<evidence type="ECO:0000256" key="6">
    <source>
        <dbReference type="SAM" id="MobiDB-lite"/>
    </source>
</evidence>
<dbReference type="Pfam" id="PF00069">
    <property type="entry name" value="Pkinase"/>
    <property type="match status" value="1"/>
</dbReference>
<dbReference type="InterPro" id="IPR042095">
    <property type="entry name" value="SUMF_sf"/>
</dbReference>
<organism evidence="8 9">
    <name type="scientific">Telmatocola sphagniphila</name>
    <dbReference type="NCBI Taxonomy" id="1123043"/>
    <lineage>
        <taxon>Bacteria</taxon>
        <taxon>Pseudomonadati</taxon>
        <taxon>Planctomycetota</taxon>
        <taxon>Planctomycetia</taxon>
        <taxon>Gemmatales</taxon>
        <taxon>Gemmataceae</taxon>
    </lineage>
</organism>
<dbReference type="KEGG" id="tsph:KIH39_08320"/>
<dbReference type="Proteomes" id="UP000676194">
    <property type="component" value="Chromosome"/>
</dbReference>
<evidence type="ECO:0000256" key="5">
    <source>
        <dbReference type="PROSITE-ProRule" id="PRU10141"/>
    </source>
</evidence>
<dbReference type="InterPro" id="IPR016187">
    <property type="entry name" value="CTDL_fold"/>
</dbReference>
<evidence type="ECO:0000256" key="3">
    <source>
        <dbReference type="ARBA" id="ARBA00022777"/>
    </source>
</evidence>
<dbReference type="PANTHER" id="PTHR43289:SF6">
    <property type="entry name" value="SERINE_THREONINE-PROTEIN KINASE NEKL-3"/>
    <property type="match status" value="1"/>
</dbReference>
<feature type="compositionally biased region" description="Polar residues" evidence="6">
    <location>
        <begin position="14"/>
        <end position="24"/>
    </location>
</feature>
<dbReference type="Pfam" id="PF20703">
    <property type="entry name" value="nSTAND1"/>
    <property type="match status" value="1"/>
</dbReference>
<dbReference type="InterPro" id="IPR005532">
    <property type="entry name" value="SUMF_dom"/>
</dbReference>
<evidence type="ECO:0000259" key="7">
    <source>
        <dbReference type="PROSITE" id="PS50011"/>
    </source>
</evidence>
<name>A0A8E6EZW3_9BACT</name>
<feature type="region of interest" description="Disordered" evidence="6">
    <location>
        <begin position="298"/>
        <end position="331"/>
    </location>
</feature>
<proteinExistence type="predicted"/>
<dbReference type="InterPro" id="IPR008271">
    <property type="entry name" value="Ser/Thr_kinase_AS"/>
</dbReference>
<feature type="domain" description="Protein kinase" evidence="7">
    <location>
        <begin position="31"/>
        <end position="291"/>
    </location>
</feature>
<accession>A0A8E6EZW3</accession>
<gene>
    <name evidence="8" type="ORF">KIH39_08320</name>
</gene>
<dbReference type="SUPFAM" id="SSF52540">
    <property type="entry name" value="P-loop containing nucleoside triphosphate hydrolases"/>
    <property type="match status" value="1"/>
</dbReference>
<dbReference type="SMART" id="SM00220">
    <property type="entry name" value="S_TKc"/>
    <property type="match status" value="1"/>
</dbReference>
<dbReference type="InterPro" id="IPR017441">
    <property type="entry name" value="Protein_kinase_ATP_BS"/>
</dbReference>
<dbReference type="EMBL" id="CP074694">
    <property type="protein sequence ID" value="QVL33896.1"/>
    <property type="molecule type" value="Genomic_DNA"/>
</dbReference>
<keyword evidence="3" id="KW-0418">Kinase</keyword>
<dbReference type="Gene3D" id="3.30.200.20">
    <property type="entry name" value="Phosphorylase Kinase, domain 1"/>
    <property type="match status" value="1"/>
</dbReference>
<dbReference type="SUPFAM" id="SSF56112">
    <property type="entry name" value="Protein kinase-like (PK-like)"/>
    <property type="match status" value="1"/>
</dbReference>